<accession>A0ABZ3C7Y5</accession>
<gene>
    <name evidence="2" type="ORF">PCC79_00080</name>
</gene>
<feature type="domain" description="DUF1707" evidence="1">
    <location>
        <begin position="11"/>
        <end position="62"/>
    </location>
</feature>
<dbReference type="RefSeq" id="WP_342372633.1">
    <property type="nucleotide sequence ID" value="NZ_CP115965.1"/>
</dbReference>
<organism evidence="2 3">
    <name type="scientific">Propioniciclava soli</name>
    <dbReference type="NCBI Taxonomy" id="2775081"/>
    <lineage>
        <taxon>Bacteria</taxon>
        <taxon>Bacillati</taxon>
        <taxon>Actinomycetota</taxon>
        <taxon>Actinomycetes</taxon>
        <taxon>Propionibacteriales</taxon>
        <taxon>Propionibacteriaceae</taxon>
        <taxon>Propioniciclava</taxon>
    </lineage>
</organism>
<evidence type="ECO:0000313" key="2">
    <source>
        <dbReference type="EMBL" id="WZW98641.1"/>
    </source>
</evidence>
<proteinExistence type="predicted"/>
<reference evidence="2 3" key="1">
    <citation type="journal article" date="2023" name="Environ Microbiome">
        <title>A coral-associated actinobacterium mitigates coral bleaching under heat stress.</title>
        <authorList>
            <person name="Li J."/>
            <person name="Zou Y."/>
            <person name="Li Q."/>
            <person name="Zhang J."/>
            <person name="Bourne D.G."/>
            <person name="Lyu Y."/>
            <person name="Liu C."/>
            <person name="Zhang S."/>
        </authorList>
    </citation>
    <scope>NUCLEOTIDE SEQUENCE [LARGE SCALE GENOMIC DNA]</scope>
    <source>
        <strain evidence="2 3">SCSIO 13291</strain>
    </source>
</reference>
<dbReference type="Proteomes" id="UP001434337">
    <property type="component" value="Chromosome"/>
</dbReference>
<protein>
    <submittedName>
        <fullName evidence="2">DUF1707 domain-containing protein</fullName>
    </submittedName>
</protein>
<name>A0ABZ3C7Y5_9ACTN</name>
<dbReference type="PANTHER" id="PTHR40763">
    <property type="entry name" value="MEMBRANE PROTEIN-RELATED"/>
    <property type="match status" value="1"/>
</dbReference>
<keyword evidence="3" id="KW-1185">Reference proteome</keyword>
<dbReference type="EMBL" id="CP115965">
    <property type="protein sequence ID" value="WZW98641.1"/>
    <property type="molecule type" value="Genomic_DNA"/>
</dbReference>
<dbReference type="InterPro" id="IPR012551">
    <property type="entry name" value="DUF1707_SHOCT-like"/>
</dbReference>
<evidence type="ECO:0000313" key="3">
    <source>
        <dbReference type="Proteomes" id="UP001434337"/>
    </source>
</evidence>
<dbReference type="PANTHER" id="PTHR40763:SF5">
    <property type="entry name" value="MEMBRANE PROTEIN"/>
    <property type="match status" value="1"/>
</dbReference>
<sequence>MAQQHHRRRFRAGDADRDAILQVLNEAHVAGRLGLADLRSRQESALHAVYVDELPPLVDDLPEGSAWASDHGSHALAASRVGGSVDVSPAGQSWTYTVMTGRRIDVAPGETVRNLAVLGGDSIHLGAALGPGVTLILEVPTFLGGHTLFVPAGVRVVEETQGVLGGNTVRRKAQGDGSQGTLVLRGRQIMGGHTVRLERP</sequence>
<evidence type="ECO:0000259" key="1">
    <source>
        <dbReference type="Pfam" id="PF08044"/>
    </source>
</evidence>
<dbReference type="Pfam" id="PF08044">
    <property type="entry name" value="DUF1707"/>
    <property type="match status" value="1"/>
</dbReference>